<feature type="domain" description="Dynamin N-terminal" evidence="7">
    <location>
        <begin position="644"/>
        <end position="866"/>
    </location>
</feature>
<dbReference type="CDD" id="cd09912">
    <property type="entry name" value="DLP_2"/>
    <property type="match status" value="2"/>
</dbReference>
<dbReference type="RefSeq" id="WP_013741069.1">
    <property type="nucleotide sequence ID" value="NC_015437.1"/>
</dbReference>
<dbReference type="GO" id="GO:0016020">
    <property type="term" value="C:membrane"/>
    <property type="evidence" value="ECO:0007669"/>
    <property type="project" value="UniProtKB-SubCell"/>
</dbReference>
<reference evidence="8 9" key="1">
    <citation type="submission" date="2011-04" db="EMBL/GenBank/DDBJ databases">
        <title>The complete genome of Selenomonas sputigena DSM 20758.</title>
        <authorList>
            <consortium name="US DOE Joint Genome Institute (JGI-PGF)"/>
            <person name="Lucas S."/>
            <person name="Copeland A."/>
            <person name="Lapidus A."/>
            <person name="Bruce D."/>
            <person name="Goodwin L."/>
            <person name="Pitluck S."/>
            <person name="Peters L."/>
            <person name="Kyrpides N."/>
            <person name="Mavromatis K."/>
            <person name="Ivanova N."/>
            <person name="Ovchinnikova G."/>
            <person name="Teshima H."/>
            <person name="Detter J.C."/>
            <person name="Tapia R."/>
            <person name="Han C."/>
            <person name="Land M."/>
            <person name="Hauser L."/>
            <person name="Markowitz V."/>
            <person name="Cheng J.-F."/>
            <person name="Hugenholtz P."/>
            <person name="Woyke T."/>
            <person name="Wu D."/>
            <person name="Gronow S."/>
            <person name="Wellnitz S."/>
            <person name="Schneider S."/>
            <person name="Klenk H.-P."/>
            <person name="Eisen J.A."/>
        </authorList>
    </citation>
    <scope>NUCLEOTIDE SEQUENCE [LARGE SCALE GENOMIC DNA]</scope>
    <source>
        <strain evidence="9">ATCC 35185 / DSM 20758 / VPI D19B-28</strain>
    </source>
</reference>
<evidence type="ECO:0000256" key="3">
    <source>
        <dbReference type="ARBA" id="ARBA00022801"/>
    </source>
</evidence>
<dbReference type="InterPro" id="IPR027094">
    <property type="entry name" value="Mitofusin_fam"/>
</dbReference>
<dbReference type="GO" id="GO:0005525">
    <property type="term" value="F:GTP binding"/>
    <property type="evidence" value="ECO:0007669"/>
    <property type="project" value="UniProtKB-KW"/>
</dbReference>
<dbReference type="KEGG" id="ssg:Selsp_2214"/>
<evidence type="ECO:0000259" key="7">
    <source>
        <dbReference type="Pfam" id="PF00350"/>
    </source>
</evidence>
<feature type="coiled-coil region" evidence="6">
    <location>
        <begin position="937"/>
        <end position="989"/>
    </location>
</feature>
<dbReference type="Pfam" id="PF00350">
    <property type="entry name" value="Dynamin_N"/>
    <property type="match status" value="2"/>
</dbReference>
<dbReference type="GO" id="GO:0003924">
    <property type="term" value="F:GTPase activity"/>
    <property type="evidence" value="ECO:0007669"/>
    <property type="project" value="InterPro"/>
</dbReference>
<gene>
    <name evidence="8" type="ordered locus">Selsp_2214</name>
</gene>
<accession>F4EWI3</accession>
<keyword evidence="6" id="KW-0175">Coiled coil</keyword>
<dbReference type="AlphaFoldDB" id="F4EWI3"/>
<organism evidence="8 9">
    <name type="scientific">Selenomonas sputigena (strain ATCC 35185 / DSM 20758 / CCUG 44933 / VPI D19B-28)</name>
    <dbReference type="NCBI Taxonomy" id="546271"/>
    <lineage>
        <taxon>Bacteria</taxon>
        <taxon>Bacillati</taxon>
        <taxon>Bacillota</taxon>
        <taxon>Negativicutes</taxon>
        <taxon>Selenomonadales</taxon>
        <taxon>Selenomonadaceae</taxon>
        <taxon>Selenomonas</taxon>
    </lineage>
</organism>
<keyword evidence="9" id="KW-1185">Reference proteome</keyword>
<dbReference type="EMBL" id="CP002637">
    <property type="protein sequence ID" value="AEC01160.1"/>
    <property type="molecule type" value="Genomic_DNA"/>
</dbReference>
<protein>
    <submittedName>
        <fullName evidence="8">Dynamin family protein</fullName>
    </submittedName>
</protein>
<dbReference type="SUPFAM" id="SSF52540">
    <property type="entry name" value="P-loop containing nucleoside triphosphate hydrolases"/>
    <property type="match status" value="2"/>
</dbReference>
<dbReference type="InterPro" id="IPR045063">
    <property type="entry name" value="Dynamin_N"/>
</dbReference>
<evidence type="ECO:0000256" key="5">
    <source>
        <dbReference type="ARBA" id="ARBA00023136"/>
    </source>
</evidence>
<dbReference type="InterPro" id="IPR027417">
    <property type="entry name" value="P-loop_NTPase"/>
</dbReference>
<name>F4EWI3_SELS3</name>
<evidence type="ECO:0000256" key="1">
    <source>
        <dbReference type="ARBA" id="ARBA00004370"/>
    </source>
</evidence>
<evidence type="ECO:0000256" key="6">
    <source>
        <dbReference type="SAM" id="Coils"/>
    </source>
</evidence>
<keyword evidence="4" id="KW-0342">GTP-binding</keyword>
<keyword evidence="5" id="KW-0472">Membrane</keyword>
<keyword evidence="3" id="KW-0378">Hydrolase</keyword>
<evidence type="ECO:0000313" key="8">
    <source>
        <dbReference type="EMBL" id="AEC01160.1"/>
    </source>
</evidence>
<dbReference type="Proteomes" id="UP000011124">
    <property type="component" value="Chromosome"/>
</dbReference>
<evidence type="ECO:0000256" key="4">
    <source>
        <dbReference type="ARBA" id="ARBA00023134"/>
    </source>
</evidence>
<dbReference type="PANTHER" id="PTHR10465:SF0">
    <property type="entry name" value="SARCALUMENIN"/>
    <property type="match status" value="1"/>
</dbReference>
<feature type="coiled-coil region" evidence="6">
    <location>
        <begin position="252"/>
        <end position="287"/>
    </location>
</feature>
<keyword evidence="2" id="KW-0547">Nucleotide-binding</keyword>
<evidence type="ECO:0000256" key="2">
    <source>
        <dbReference type="ARBA" id="ARBA00022741"/>
    </source>
</evidence>
<dbReference type="PANTHER" id="PTHR10465">
    <property type="entry name" value="TRANSMEMBRANE GTPASE FZO1"/>
    <property type="match status" value="1"/>
</dbReference>
<comment type="subcellular location">
    <subcellularLocation>
        <location evidence="1">Membrane</location>
    </subcellularLocation>
</comment>
<dbReference type="Gene3D" id="3.40.50.300">
    <property type="entry name" value="P-loop containing nucleotide triphosphate hydrolases"/>
    <property type="match status" value="2"/>
</dbReference>
<evidence type="ECO:0000313" key="9">
    <source>
        <dbReference type="Proteomes" id="UP000011124"/>
    </source>
</evidence>
<proteinExistence type="predicted"/>
<feature type="domain" description="Dynamin N-terminal" evidence="7">
    <location>
        <begin position="43"/>
        <end position="197"/>
    </location>
</feature>
<sequence>MQSVILKSRLLRLYDHFAAEGDAASARKVRQLAEKLVRGEFGVAFCGHFSAGKSRMINRLLGAMLLPSSPIPTSANLVYVRHGEEYAEARFREGRPRRYLAPYDYDLVKSFCRDGTAIESIEISTAAASLPAGVVLMDTPGIDSTDAAHRLATEEAIHLADLIFYVMDYNHVQSEESFLFTKSLTEAGKRVALVINQIDKHREEELSFAAFAAGVKDAFAAWGVAPEAVFFTSMKDEAHAHSDFKAMQAFLRDALENRAAALEESIARSLEKICADAVSREEKAEEKGLADARRVLEPLSVAERDALWAGSRALEQEAQSLREDGRAAFNEGIEKILANAYMMPYEVRELARLYLEASSPGFKVGFFGRGKKTAAERAARRERLWQALAEKVRLQVDWHIATYLKDFARDRHIEGGAAAAFAENFTALPEEDVLEKNQKEGASTSYDGSYVLNYTAALEKAVKECARSRLAAVGDDLLSRMEERNGVRLAAIEAELSGMAEEVAALFAVRQAKKRVQAKREALAKLLASEERADTANASLFTLVPQAVEIVEGDGTPSAADNAAGRAVQKDAPAEAASLAAEAEEMQAGAAALPADDAARADLAAWAPRLRRAGELVADVPGLSRLAEELSLRAERLEGHGYLVTLFGAFSAGKSSFANALLGENLLPVSPNPTTAVIQKILPVTKEKPHGTVRVHLKDEAMLLADLNRALAPFEREAKTLAEAPALVEDVLTRASDLRQQQAFLRAYEKGRAMFEGKAGAWLDCTLEDFAAYAVDEDKACFVEEIEIYSDCDLTRRGVTLVDTPGADSINARHTDLSFRFIRQSDAILFVTYYNHAFSHADSEFLVQLGRVKDAFEMDKMFFIVNAIDLAESEEDASDVLAYVRANLSRFGIKRPRLHAVSSLAILKEKLAGEHRGTQFENAFHHFIFHDLAGLAVRAAEGDYARAQTLLSRLIEESEESAEKKAERRESLEKNAARAKDILEKESSEGIEKRAAQEQAELLYYVAERVFLRYEDMFRLSFNAATLGREHGKASLQKAMKELLASLGFDLAQEMRATAVRLERFLAKRGKELQETLAKTLSEGERDFSFGMEATEFDFDLSFPTAFADVEPQVFAKEIALFKSPAQFFEKGGSKIMAEALKERLRPMVSAYLEREGARLEERVLSGSRAVFEAALAHVQREAQGYYEGHRAALAGGLSAAKLREIRAKL</sequence>
<dbReference type="HOGENOM" id="CLU_007634_0_0_9"/>